<feature type="domain" description="Dihydroorotase catalytic" evidence="2">
    <location>
        <begin position="66"/>
        <end position="248"/>
    </location>
</feature>
<dbReference type="InterPro" id="IPR024403">
    <property type="entry name" value="DHOase_cat"/>
</dbReference>
<dbReference type="InterPro" id="IPR011059">
    <property type="entry name" value="Metal-dep_hydrolase_composite"/>
</dbReference>
<dbReference type="NCBIfam" id="TIGR00857">
    <property type="entry name" value="pyrC_multi"/>
    <property type="match status" value="1"/>
</dbReference>
<dbReference type="SUPFAM" id="SSF51338">
    <property type="entry name" value="Composite domain of metallo-dependent hydrolases"/>
    <property type="match status" value="1"/>
</dbReference>
<keyword evidence="1" id="KW-0665">Pyrimidine biosynthesis</keyword>
<gene>
    <name evidence="3" type="ORF">CKO28_04075</name>
</gene>
<dbReference type="SUPFAM" id="SSF51556">
    <property type="entry name" value="Metallo-dependent hydrolases"/>
    <property type="match status" value="1"/>
</dbReference>
<dbReference type="Pfam" id="PF12890">
    <property type="entry name" value="DHOase"/>
    <property type="match status" value="1"/>
</dbReference>
<sequence>MSLHAKPAGTAKVAYTNARLLDPASGLDARGGVLVDGNRIVEVGAGLFRDGVPPDAQEVDCAGLCLAPGLVDMRAQLGEPGREHKETISSAGRAAASAGITSIACLPNTDPVIDDVAGLEFVARRARETKLVKVYAYGALTRGCAGEQMTEIGLLSEAGAVGFTDGDRAVANAQTLRRCLAYASVFDTVILQHPLEPTLATGVMNGGALATRLGLSGSPAMAELIQLERDLRLVEMTGGRYHASLISTGAAVEAIRQAKANGLRVTCDTAPHYFTLTEDAVGDYRTFAKVNPPLRGAADRQAIVAGLADGTIDAVVSDHNPQDQDSKRLPFTAAEYGIAGLETLFALSLDLVHAGQLELLDLLAGLTYKPADILGRDAGRLAAGGPADMILFDPERAWTIDPDSFLGKCKNAPFDAWPARGRVVRTVVDGRTIYAETPAPAAA</sequence>
<comment type="caution">
    <text evidence="3">The sequence shown here is derived from an EMBL/GenBank/DDBJ whole genome shotgun (WGS) entry which is preliminary data.</text>
</comment>
<keyword evidence="4" id="KW-1185">Reference proteome</keyword>
<dbReference type="EMBL" id="NRRL01000005">
    <property type="protein sequence ID" value="MBK1667219.1"/>
    <property type="molecule type" value="Genomic_DNA"/>
</dbReference>
<dbReference type="CDD" id="cd01317">
    <property type="entry name" value="DHOase_IIa"/>
    <property type="match status" value="1"/>
</dbReference>
<evidence type="ECO:0000256" key="1">
    <source>
        <dbReference type="ARBA" id="ARBA00022975"/>
    </source>
</evidence>
<evidence type="ECO:0000259" key="2">
    <source>
        <dbReference type="Pfam" id="PF12890"/>
    </source>
</evidence>
<reference evidence="3 4" key="1">
    <citation type="journal article" date="2020" name="Microorganisms">
        <title>Osmotic Adaptation and Compatible Solute Biosynthesis of Phototrophic Bacteria as Revealed from Genome Analyses.</title>
        <authorList>
            <person name="Imhoff J.F."/>
            <person name="Rahn T."/>
            <person name="Kunzel S."/>
            <person name="Keller A."/>
            <person name="Neulinger S.C."/>
        </authorList>
    </citation>
    <scope>NUCLEOTIDE SEQUENCE [LARGE SCALE GENOMIC DNA]</scope>
    <source>
        <strain evidence="3 4">DSM 9895</strain>
    </source>
</reference>
<name>A0ABS1DB82_9PROT</name>
<organism evidence="3 4">
    <name type="scientific">Rhodovibrio sodomensis</name>
    <dbReference type="NCBI Taxonomy" id="1088"/>
    <lineage>
        <taxon>Bacteria</taxon>
        <taxon>Pseudomonadati</taxon>
        <taxon>Pseudomonadota</taxon>
        <taxon>Alphaproteobacteria</taxon>
        <taxon>Rhodospirillales</taxon>
        <taxon>Rhodovibrionaceae</taxon>
        <taxon>Rhodovibrio</taxon>
    </lineage>
</organism>
<dbReference type="InterPro" id="IPR032466">
    <property type="entry name" value="Metal_Hydrolase"/>
</dbReference>
<dbReference type="Gene3D" id="2.30.40.10">
    <property type="entry name" value="Urease, subunit C, domain 1"/>
    <property type="match status" value="1"/>
</dbReference>
<accession>A0ABS1DB82</accession>
<dbReference type="InterPro" id="IPR050138">
    <property type="entry name" value="DHOase/Allantoinase_Hydrolase"/>
</dbReference>
<protein>
    <submittedName>
        <fullName evidence="3">Dihydroorotase</fullName>
        <ecNumber evidence="3">3.5.2.3</ecNumber>
    </submittedName>
</protein>
<dbReference type="InterPro" id="IPR004722">
    <property type="entry name" value="DHOase"/>
</dbReference>
<dbReference type="PANTHER" id="PTHR43668:SF2">
    <property type="entry name" value="ALLANTOINASE"/>
    <property type="match status" value="1"/>
</dbReference>
<keyword evidence="3" id="KW-0378">Hydrolase</keyword>
<dbReference type="PANTHER" id="PTHR43668">
    <property type="entry name" value="ALLANTOINASE"/>
    <property type="match status" value="1"/>
</dbReference>
<dbReference type="Gene3D" id="3.20.20.140">
    <property type="entry name" value="Metal-dependent hydrolases"/>
    <property type="match status" value="1"/>
</dbReference>
<dbReference type="GO" id="GO:0004151">
    <property type="term" value="F:dihydroorotase activity"/>
    <property type="evidence" value="ECO:0007669"/>
    <property type="project" value="UniProtKB-EC"/>
</dbReference>
<dbReference type="Proteomes" id="UP001296873">
    <property type="component" value="Unassembled WGS sequence"/>
</dbReference>
<dbReference type="EC" id="3.5.2.3" evidence="3"/>
<evidence type="ECO:0000313" key="4">
    <source>
        <dbReference type="Proteomes" id="UP001296873"/>
    </source>
</evidence>
<proteinExistence type="predicted"/>
<evidence type="ECO:0000313" key="3">
    <source>
        <dbReference type="EMBL" id="MBK1667219.1"/>
    </source>
</evidence>
<dbReference type="RefSeq" id="WP_200339287.1">
    <property type="nucleotide sequence ID" value="NZ_NRRL01000005.1"/>
</dbReference>